<dbReference type="AlphaFoldDB" id="A0A7J6C9S6"/>
<dbReference type="InterPro" id="IPR013783">
    <property type="entry name" value="Ig-like_fold"/>
</dbReference>
<dbReference type="Pfam" id="PF07686">
    <property type="entry name" value="V-set"/>
    <property type="match status" value="1"/>
</dbReference>
<dbReference type="SMART" id="SM00409">
    <property type="entry name" value="IG"/>
    <property type="match status" value="2"/>
</dbReference>
<feature type="domain" description="Ig-like" evidence="4">
    <location>
        <begin position="139"/>
        <end position="230"/>
    </location>
</feature>
<dbReference type="OrthoDB" id="190835at2759"/>
<name>A0A7J6C9S6_9TELE</name>
<dbReference type="PROSITE" id="PS50835">
    <property type="entry name" value="IG_LIKE"/>
    <property type="match status" value="2"/>
</dbReference>
<evidence type="ECO:0000256" key="2">
    <source>
        <dbReference type="SAM" id="Phobius"/>
    </source>
</evidence>
<keyword evidence="2" id="KW-1133">Transmembrane helix</keyword>
<dbReference type="InterPro" id="IPR003598">
    <property type="entry name" value="Ig_sub2"/>
</dbReference>
<evidence type="ECO:0000256" key="3">
    <source>
        <dbReference type="SAM" id="SignalP"/>
    </source>
</evidence>
<feature type="transmembrane region" description="Helical" evidence="2">
    <location>
        <begin position="238"/>
        <end position="258"/>
    </location>
</feature>
<dbReference type="Pfam" id="PF00047">
    <property type="entry name" value="ig"/>
    <property type="match status" value="1"/>
</dbReference>
<dbReference type="PANTHER" id="PTHR45046">
    <property type="entry name" value="V-SET AND IMMUNOGLOBULIN DOMAIN-CONTAINING PROTEIN 2"/>
    <property type="match status" value="1"/>
</dbReference>
<evidence type="ECO:0000256" key="1">
    <source>
        <dbReference type="ARBA" id="ARBA00023319"/>
    </source>
</evidence>
<dbReference type="InterPro" id="IPR003599">
    <property type="entry name" value="Ig_sub"/>
</dbReference>
<protein>
    <recommendedName>
        <fullName evidence="4">Ig-like domain-containing protein</fullName>
    </recommendedName>
</protein>
<dbReference type="Proteomes" id="UP000579812">
    <property type="component" value="Unassembled WGS sequence"/>
</dbReference>
<sequence>MAYGHIVLTTCILFQYFDVQAVVVKPSVFVRSGSSAELTCTYDTHASEGFTLEWRYATPGTPAAQAKRVLYYNGKLYWVNSRKGRMALVQNPPVPGVASVRIINAQISDAGLYICVVTNPNDWSSSGQGLINLTVLAPPSVPECWLQACSFMENDVILICNSSQGQPTLIYSWRREQNAAPLPSDSFVEDQHTGSLMLHNLSDALIAGTYTCKAFNELDQAECSVTLRVTYAAANDGVFMGITLIVLLFEVMVMYIILHGKGRSTSRKHAKEVKTNSARHQQSGGNLLLFQSSTEDQSDLKVSHFSPAV</sequence>
<keyword evidence="2" id="KW-0812">Transmembrane</keyword>
<dbReference type="SMART" id="SM00406">
    <property type="entry name" value="IGv"/>
    <property type="match status" value="1"/>
</dbReference>
<dbReference type="InterPro" id="IPR042475">
    <property type="entry name" value="VSIG2"/>
</dbReference>
<keyword evidence="2" id="KW-0472">Membrane</keyword>
<feature type="signal peptide" evidence="3">
    <location>
        <begin position="1"/>
        <end position="21"/>
    </location>
</feature>
<feature type="domain" description="Ig-like" evidence="4">
    <location>
        <begin position="20"/>
        <end position="132"/>
    </location>
</feature>
<evidence type="ECO:0000259" key="4">
    <source>
        <dbReference type="PROSITE" id="PS50835"/>
    </source>
</evidence>
<comment type="caution">
    <text evidence="5">The sequence shown here is derived from an EMBL/GenBank/DDBJ whole genome shotgun (WGS) entry which is preliminary data.</text>
</comment>
<evidence type="ECO:0000313" key="6">
    <source>
        <dbReference type="Proteomes" id="UP000579812"/>
    </source>
</evidence>
<keyword evidence="6" id="KW-1185">Reference proteome</keyword>
<feature type="chain" id="PRO_5029481543" description="Ig-like domain-containing protein" evidence="3">
    <location>
        <begin position="22"/>
        <end position="309"/>
    </location>
</feature>
<dbReference type="InterPro" id="IPR036179">
    <property type="entry name" value="Ig-like_dom_sf"/>
</dbReference>
<dbReference type="EMBL" id="JAAMOB010000015">
    <property type="protein sequence ID" value="KAF4104039.1"/>
    <property type="molecule type" value="Genomic_DNA"/>
</dbReference>
<dbReference type="Gene3D" id="2.60.40.10">
    <property type="entry name" value="Immunoglobulins"/>
    <property type="match status" value="2"/>
</dbReference>
<dbReference type="InterPro" id="IPR007110">
    <property type="entry name" value="Ig-like_dom"/>
</dbReference>
<dbReference type="InterPro" id="IPR013151">
    <property type="entry name" value="Immunoglobulin_dom"/>
</dbReference>
<organism evidence="5 6">
    <name type="scientific">Onychostoma macrolepis</name>
    <dbReference type="NCBI Taxonomy" id="369639"/>
    <lineage>
        <taxon>Eukaryota</taxon>
        <taxon>Metazoa</taxon>
        <taxon>Chordata</taxon>
        <taxon>Craniata</taxon>
        <taxon>Vertebrata</taxon>
        <taxon>Euteleostomi</taxon>
        <taxon>Actinopterygii</taxon>
        <taxon>Neopterygii</taxon>
        <taxon>Teleostei</taxon>
        <taxon>Ostariophysi</taxon>
        <taxon>Cypriniformes</taxon>
        <taxon>Cyprinidae</taxon>
        <taxon>Acrossocheilinae</taxon>
        <taxon>Onychostoma</taxon>
    </lineage>
</organism>
<dbReference type="SUPFAM" id="SSF48726">
    <property type="entry name" value="Immunoglobulin"/>
    <property type="match status" value="2"/>
</dbReference>
<keyword evidence="3" id="KW-0732">Signal</keyword>
<evidence type="ECO:0000313" key="5">
    <source>
        <dbReference type="EMBL" id="KAF4104039.1"/>
    </source>
</evidence>
<keyword evidence="1" id="KW-0393">Immunoglobulin domain</keyword>
<reference evidence="5 6" key="1">
    <citation type="submission" date="2020-04" db="EMBL/GenBank/DDBJ databases">
        <title>Chromosome-level genome assembly of a cyprinid fish Onychostoma macrolepis by integration of Nanopore Sequencing, Bionano and Hi-C technology.</title>
        <authorList>
            <person name="Wang D."/>
        </authorList>
    </citation>
    <scope>NUCLEOTIDE SEQUENCE [LARGE SCALE GENOMIC DNA]</scope>
    <source>
        <strain evidence="5">SWU-2019</strain>
        <tissue evidence="5">Muscle</tissue>
    </source>
</reference>
<dbReference type="SMART" id="SM00408">
    <property type="entry name" value="IGc2"/>
    <property type="match status" value="2"/>
</dbReference>
<dbReference type="InterPro" id="IPR013106">
    <property type="entry name" value="Ig_V-set"/>
</dbReference>
<proteinExistence type="predicted"/>
<gene>
    <name evidence="5" type="ORF">G5714_015026</name>
</gene>
<dbReference type="PANTHER" id="PTHR45046:SF1">
    <property type="entry name" value="V-SET AND IMMUNOGLOBULIN DOMAIN-CONTAINING PROTEIN 2"/>
    <property type="match status" value="1"/>
</dbReference>
<accession>A0A7J6C9S6</accession>